<gene>
    <name evidence="3" type="ORF">WJX84_005356</name>
</gene>
<dbReference type="InterPro" id="IPR020471">
    <property type="entry name" value="AKR"/>
</dbReference>
<accession>A0AAW1ST13</accession>
<dbReference type="InterPro" id="IPR036812">
    <property type="entry name" value="NAD(P)_OxRdtase_dom_sf"/>
</dbReference>
<dbReference type="InterPro" id="IPR050791">
    <property type="entry name" value="Aldo-Keto_reductase"/>
</dbReference>
<dbReference type="CDD" id="cd19093">
    <property type="entry name" value="AKR_AtPLR-like"/>
    <property type="match status" value="1"/>
</dbReference>
<keyword evidence="1" id="KW-0560">Oxidoreductase</keyword>
<dbReference type="PANTHER" id="PTHR43625">
    <property type="entry name" value="AFLATOXIN B1 ALDEHYDE REDUCTASE"/>
    <property type="match status" value="1"/>
</dbReference>
<dbReference type="Gene3D" id="3.20.20.100">
    <property type="entry name" value="NADP-dependent oxidoreductase domain"/>
    <property type="match status" value="1"/>
</dbReference>
<protein>
    <recommendedName>
        <fullName evidence="2">NADP-dependent oxidoreductase domain-containing protein</fullName>
    </recommendedName>
</protein>
<dbReference type="PROSITE" id="PS00062">
    <property type="entry name" value="ALDOKETO_REDUCTASE_2"/>
    <property type="match status" value="1"/>
</dbReference>
<evidence type="ECO:0000259" key="2">
    <source>
        <dbReference type="Pfam" id="PF00248"/>
    </source>
</evidence>
<dbReference type="Pfam" id="PF00248">
    <property type="entry name" value="Aldo_ket_red"/>
    <property type="match status" value="1"/>
</dbReference>
<dbReference type="PRINTS" id="PR00069">
    <property type="entry name" value="ALDKETRDTASE"/>
</dbReference>
<evidence type="ECO:0000313" key="4">
    <source>
        <dbReference type="Proteomes" id="UP001485043"/>
    </source>
</evidence>
<reference evidence="3 4" key="1">
    <citation type="journal article" date="2024" name="Nat. Commun.">
        <title>Phylogenomics reveals the evolutionary origins of lichenization in chlorophyte algae.</title>
        <authorList>
            <person name="Puginier C."/>
            <person name="Libourel C."/>
            <person name="Otte J."/>
            <person name="Skaloud P."/>
            <person name="Haon M."/>
            <person name="Grisel S."/>
            <person name="Petersen M."/>
            <person name="Berrin J.G."/>
            <person name="Delaux P.M."/>
            <person name="Dal Grande F."/>
            <person name="Keller J."/>
        </authorList>
    </citation>
    <scope>NUCLEOTIDE SEQUENCE [LARGE SCALE GENOMIC DNA]</scope>
    <source>
        <strain evidence="3 4">SAG 2523</strain>
    </source>
</reference>
<proteinExistence type="predicted"/>
<dbReference type="Proteomes" id="UP001485043">
    <property type="component" value="Unassembled WGS sequence"/>
</dbReference>
<keyword evidence="4" id="KW-1185">Reference proteome</keyword>
<organism evidence="3 4">
    <name type="scientific">Apatococcus fuscideae</name>
    <dbReference type="NCBI Taxonomy" id="2026836"/>
    <lineage>
        <taxon>Eukaryota</taxon>
        <taxon>Viridiplantae</taxon>
        <taxon>Chlorophyta</taxon>
        <taxon>core chlorophytes</taxon>
        <taxon>Trebouxiophyceae</taxon>
        <taxon>Chlorellales</taxon>
        <taxon>Chlorellaceae</taxon>
        <taxon>Apatococcus</taxon>
    </lineage>
</organism>
<dbReference type="InterPro" id="IPR023210">
    <property type="entry name" value="NADP_OxRdtase_dom"/>
</dbReference>
<dbReference type="GO" id="GO:0016491">
    <property type="term" value="F:oxidoreductase activity"/>
    <property type="evidence" value="ECO:0007669"/>
    <property type="project" value="UniProtKB-KW"/>
</dbReference>
<name>A0AAW1ST13_9CHLO</name>
<comment type="caution">
    <text evidence="3">The sequence shown here is derived from an EMBL/GenBank/DDBJ whole genome shotgun (WGS) entry which is preliminary data.</text>
</comment>
<dbReference type="AlphaFoldDB" id="A0AAW1ST13"/>
<dbReference type="SUPFAM" id="SSF51430">
    <property type="entry name" value="NAD(P)-linked oxidoreductase"/>
    <property type="match status" value="1"/>
</dbReference>
<dbReference type="GO" id="GO:0005737">
    <property type="term" value="C:cytoplasm"/>
    <property type="evidence" value="ECO:0007669"/>
    <property type="project" value="TreeGrafter"/>
</dbReference>
<dbReference type="InterPro" id="IPR018170">
    <property type="entry name" value="Aldo/ket_reductase_CS"/>
</dbReference>
<feature type="domain" description="NADP-dependent oxidoreductase" evidence="2">
    <location>
        <begin position="128"/>
        <end position="422"/>
    </location>
</feature>
<sequence>MQLVPIKTNFGPAWTYGGMSPLVSSMHADHTRTKQHAVPLASAISGQHASAKARRAHSHSAQHISRTKQQTGIERRHLMLLGGAAVAATQLPSSASGLRATAVEAELKPASVPETVELGKSGLQVSPVGVGAWSWGDRSGYWGYNKGYGKEDNLAAFKETLSHGISFIDTAEVYGFGLSEEFLGEFMRTTGIKPVIATKFAPLPWRLNADSVVKGLKGSLSRLGVSQVGLYMQHWPGFLTNAFSNDAYVEGLGRCVQQGLTQAVGVSNYREDRIRKATARLADMGVPLASNQVQYSLLYRAPESNGVAQACKESGTTLVAYSPLSQGLLTGKYSADNRPGGARAGAFKPDRLLEIEPLLSLMRDIGSAHGGKSPSQIAINWTLCKGALPIPGVKTAKQAREAAGSFGWRMTNDQVAALDKVSARIPSSQGAPFEKW</sequence>
<evidence type="ECO:0000313" key="3">
    <source>
        <dbReference type="EMBL" id="KAK9853919.1"/>
    </source>
</evidence>
<dbReference type="EMBL" id="JALJOV010001120">
    <property type="protein sequence ID" value="KAK9853919.1"/>
    <property type="molecule type" value="Genomic_DNA"/>
</dbReference>
<evidence type="ECO:0000256" key="1">
    <source>
        <dbReference type="ARBA" id="ARBA00023002"/>
    </source>
</evidence>
<dbReference type="PANTHER" id="PTHR43625:SF88">
    <property type="entry name" value="OS07G0143000 PROTEIN"/>
    <property type="match status" value="1"/>
</dbReference>